<dbReference type="GO" id="GO:0005524">
    <property type="term" value="F:ATP binding"/>
    <property type="evidence" value="ECO:0007669"/>
    <property type="project" value="InterPro"/>
</dbReference>
<dbReference type="AlphaFoldDB" id="A7RFP6"/>
<dbReference type="EMBL" id="DS469508">
    <property type="protein sequence ID" value="EDO49758.1"/>
    <property type="molecule type" value="Genomic_DNA"/>
</dbReference>
<evidence type="ECO:0000313" key="3">
    <source>
        <dbReference type="Proteomes" id="UP000001593"/>
    </source>
</evidence>
<sequence>LNHENVVHLHGLCMKNSRLLVIQSYLPKGNLSSYLSRNASLLLLHPSEMVNIARQVLTGMAYLEESGIVHGELVAENCLVGDNGRVKISGFHCAR</sequence>
<dbReference type="OMA" id="IVKMAAQ"/>
<accession>A7RFP6</accession>
<feature type="domain" description="Protein kinase" evidence="1">
    <location>
        <begin position="1"/>
        <end position="95"/>
    </location>
</feature>
<dbReference type="Pfam" id="PF07714">
    <property type="entry name" value="PK_Tyr_Ser-Thr"/>
    <property type="match status" value="1"/>
</dbReference>
<dbReference type="Proteomes" id="UP000001593">
    <property type="component" value="Unassembled WGS sequence"/>
</dbReference>
<protein>
    <recommendedName>
        <fullName evidence="1">Protein kinase domain-containing protein</fullName>
    </recommendedName>
</protein>
<evidence type="ECO:0000313" key="2">
    <source>
        <dbReference type="EMBL" id="EDO49758.1"/>
    </source>
</evidence>
<proteinExistence type="predicted"/>
<organism evidence="2 3">
    <name type="scientific">Nematostella vectensis</name>
    <name type="common">Starlet sea anemone</name>
    <dbReference type="NCBI Taxonomy" id="45351"/>
    <lineage>
        <taxon>Eukaryota</taxon>
        <taxon>Metazoa</taxon>
        <taxon>Cnidaria</taxon>
        <taxon>Anthozoa</taxon>
        <taxon>Hexacorallia</taxon>
        <taxon>Actiniaria</taxon>
        <taxon>Edwardsiidae</taxon>
        <taxon>Nematostella</taxon>
    </lineage>
</organism>
<dbReference type="PANTHER" id="PTHR24416:SF631">
    <property type="entry name" value="SERINE_THREONINE_TYROSINE KINASE 1"/>
    <property type="match status" value="1"/>
</dbReference>
<dbReference type="SUPFAM" id="SSF56112">
    <property type="entry name" value="Protein kinase-like (PK-like)"/>
    <property type="match status" value="1"/>
</dbReference>
<dbReference type="STRING" id="45351.A7RFP6"/>
<dbReference type="Gene3D" id="1.10.510.10">
    <property type="entry name" value="Transferase(Phosphotransferase) domain 1"/>
    <property type="match status" value="1"/>
</dbReference>
<dbReference type="InterPro" id="IPR050122">
    <property type="entry name" value="RTK"/>
</dbReference>
<dbReference type="OrthoDB" id="5957697at2759"/>
<dbReference type="eggNOG" id="KOG4278">
    <property type="taxonomic scope" value="Eukaryota"/>
</dbReference>
<dbReference type="PANTHER" id="PTHR24416">
    <property type="entry name" value="TYROSINE-PROTEIN KINASE RECEPTOR"/>
    <property type="match status" value="1"/>
</dbReference>
<dbReference type="InParanoid" id="A7RFP6"/>
<dbReference type="InterPro" id="IPR000719">
    <property type="entry name" value="Prot_kinase_dom"/>
</dbReference>
<dbReference type="PhylomeDB" id="A7RFP6"/>
<dbReference type="InterPro" id="IPR011009">
    <property type="entry name" value="Kinase-like_dom_sf"/>
</dbReference>
<dbReference type="PROSITE" id="PS50011">
    <property type="entry name" value="PROTEIN_KINASE_DOM"/>
    <property type="match status" value="1"/>
</dbReference>
<gene>
    <name evidence="2" type="ORF">NEMVEDRAFT_v1g79709</name>
</gene>
<dbReference type="InterPro" id="IPR001245">
    <property type="entry name" value="Ser-Thr/Tyr_kinase_cat_dom"/>
</dbReference>
<dbReference type="GO" id="GO:0004672">
    <property type="term" value="F:protein kinase activity"/>
    <property type="evidence" value="ECO:0007669"/>
    <property type="project" value="InterPro"/>
</dbReference>
<dbReference type="KEGG" id="nve:5521937"/>
<name>A7RFP6_NEMVE</name>
<feature type="non-terminal residue" evidence="2">
    <location>
        <position position="95"/>
    </location>
</feature>
<keyword evidence="3" id="KW-1185">Reference proteome</keyword>
<reference evidence="2 3" key="1">
    <citation type="journal article" date="2007" name="Science">
        <title>Sea anemone genome reveals ancestral eumetazoan gene repertoire and genomic organization.</title>
        <authorList>
            <person name="Putnam N.H."/>
            <person name="Srivastava M."/>
            <person name="Hellsten U."/>
            <person name="Dirks B."/>
            <person name="Chapman J."/>
            <person name="Salamov A."/>
            <person name="Terry A."/>
            <person name="Shapiro H."/>
            <person name="Lindquist E."/>
            <person name="Kapitonov V.V."/>
            <person name="Jurka J."/>
            <person name="Genikhovich G."/>
            <person name="Grigoriev I.V."/>
            <person name="Lucas S.M."/>
            <person name="Steele R.E."/>
            <person name="Finnerty J.R."/>
            <person name="Technau U."/>
            <person name="Martindale M.Q."/>
            <person name="Rokhsar D.S."/>
        </authorList>
    </citation>
    <scope>NUCLEOTIDE SEQUENCE [LARGE SCALE GENOMIC DNA]</scope>
    <source>
        <strain evidence="3">CH2 X CH6</strain>
    </source>
</reference>
<evidence type="ECO:0000259" key="1">
    <source>
        <dbReference type="PROSITE" id="PS50011"/>
    </source>
</evidence>
<dbReference type="HOGENOM" id="CLU_2378757_0_0_1"/>